<dbReference type="Proteomes" id="UP000190037">
    <property type="component" value="Unassembled WGS sequence"/>
</dbReference>
<name>A0A1T3P8C6_9ACTN</name>
<dbReference type="EMBL" id="MWQN01000001">
    <property type="protein sequence ID" value="OPC85356.1"/>
    <property type="molecule type" value="Genomic_DNA"/>
</dbReference>
<dbReference type="SUPFAM" id="SSF53756">
    <property type="entry name" value="UDP-Glycosyltransferase/glycogen phosphorylase"/>
    <property type="match status" value="1"/>
</dbReference>
<dbReference type="GO" id="GO:0016757">
    <property type="term" value="F:glycosyltransferase activity"/>
    <property type="evidence" value="ECO:0007669"/>
    <property type="project" value="UniProtKB-KW"/>
</dbReference>
<protein>
    <recommendedName>
        <fullName evidence="1">D-inositol 3-phosphate glycosyltransferase</fullName>
    </recommendedName>
</protein>
<evidence type="ECO:0000256" key="2">
    <source>
        <dbReference type="ARBA" id="ARBA00022676"/>
    </source>
</evidence>
<gene>
    <name evidence="4" type="ORF">B4N89_27880</name>
</gene>
<dbReference type="OrthoDB" id="3514870at2"/>
<proteinExistence type="predicted"/>
<sequence>MGQYPPAHNAGGEIATHAMLRALVARGHDVSVWLARYGSAARPYEVDGVRVVPFETQADFDTALRRSHAVLGQYELVPATRALANGYGKPLIVPVHTSRPPTLRNLVAGTTALAVHNSQWVSREAEALLAEQPDATRPNASIVVRPPVVAAEYATTPGDRVTLVNPCHEKGGTVVRELARRMPDTAFMVVAGAYGEQVDYTGLNNVSVVGHTAGAAAMRDRVYARSRIVLMPSTYESWGRVAVEAMASGIPVIASPTPGLRECLGDAGTFADPRDIDAWETALRRLEKPAAWKAASSRALARSAELDPTDDLEAFVSAVEALH</sequence>
<accession>A0A1T3P8C6</accession>
<evidence type="ECO:0000256" key="3">
    <source>
        <dbReference type="ARBA" id="ARBA00022679"/>
    </source>
</evidence>
<dbReference type="CDD" id="cd03801">
    <property type="entry name" value="GT4_PimA-like"/>
    <property type="match status" value="1"/>
</dbReference>
<dbReference type="STRING" id="159449.B4N89_27880"/>
<dbReference type="PANTHER" id="PTHR12526:SF510">
    <property type="entry name" value="D-INOSITOL 3-PHOSPHATE GLYCOSYLTRANSFERASE"/>
    <property type="match status" value="1"/>
</dbReference>
<dbReference type="AlphaFoldDB" id="A0A1T3P8C6"/>
<evidence type="ECO:0000313" key="4">
    <source>
        <dbReference type="EMBL" id="OPC85356.1"/>
    </source>
</evidence>
<organism evidence="4 5">
    <name type="scientific">Embleya scabrispora</name>
    <dbReference type="NCBI Taxonomy" id="159449"/>
    <lineage>
        <taxon>Bacteria</taxon>
        <taxon>Bacillati</taxon>
        <taxon>Actinomycetota</taxon>
        <taxon>Actinomycetes</taxon>
        <taxon>Kitasatosporales</taxon>
        <taxon>Streptomycetaceae</taxon>
        <taxon>Embleya</taxon>
    </lineage>
</organism>
<keyword evidence="3 4" id="KW-0808">Transferase</keyword>
<evidence type="ECO:0000313" key="5">
    <source>
        <dbReference type="Proteomes" id="UP000190037"/>
    </source>
</evidence>
<evidence type="ECO:0000256" key="1">
    <source>
        <dbReference type="ARBA" id="ARBA00021292"/>
    </source>
</evidence>
<keyword evidence="2" id="KW-0328">Glycosyltransferase</keyword>
<dbReference type="Gene3D" id="3.40.50.2000">
    <property type="entry name" value="Glycogen Phosphorylase B"/>
    <property type="match status" value="2"/>
</dbReference>
<comment type="caution">
    <text evidence="4">The sequence shown here is derived from an EMBL/GenBank/DDBJ whole genome shotgun (WGS) entry which is preliminary data.</text>
</comment>
<keyword evidence="5" id="KW-1185">Reference proteome</keyword>
<dbReference type="PANTHER" id="PTHR12526">
    <property type="entry name" value="GLYCOSYLTRANSFERASE"/>
    <property type="match status" value="1"/>
</dbReference>
<reference evidence="4 5" key="1">
    <citation type="submission" date="2017-03" db="EMBL/GenBank/DDBJ databases">
        <title>Draft genome sequence of Streptomyces scabrisporus NF3, endophyte isolated from Amphipterygium adstringens.</title>
        <authorList>
            <person name="Vazquez M."/>
            <person name="Ceapa C.D."/>
            <person name="Rodriguez Luna D."/>
            <person name="Sanchez Esquivel S."/>
        </authorList>
    </citation>
    <scope>NUCLEOTIDE SEQUENCE [LARGE SCALE GENOMIC DNA]</scope>
    <source>
        <strain evidence="4 5">NF3</strain>
    </source>
</reference>
<dbReference type="Pfam" id="PF13692">
    <property type="entry name" value="Glyco_trans_1_4"/>
    <property type="match status" value="1"/>
</dbReference>